<dbReference type="InterPro" id="IPR026590">
    <property type="entry name" value="Ssirtuin_cat_dom"/>
</dbReference>
<dbReference type="GO" id="GO:0046872">
    <property type="term" value="F:metal ion binding"/>
    <property type="evidence" value="ECO:0007669"/>
    <property type="project" value="UniProtKB-KW"/>
</dbReference>
<keyword evidence="2" id="KW-0808">Transferase</keyword>
<feature type="binding site" evidence="4">
    <location>
        <position position="135"/>
    </location>
    <ligand>
        <name>Zn(2+)</name>
        <dbReference type="ChEBI" id="CHEBI:29105"/>
    </ligand>
</feature>
<dbReference type="Gene3D" id="3.30.1600.10">
    <property type="entry name" value="SIR2/SIRT2 'Small Domain"/>
    <property type="match status" value="1"/>
</dbReference>
<proteinExistence type="predicted"/>
<dbReference type="CDD" id="cd01407">
    <property type="entry name" value="SIR2-fam"/>
    <property type="match status" value="1"/>
</dbReference>
<evidence type="ECO:0000313" key="7">
    <source>
        <dbReference type="Proteomes" id="UP000614469"/>
    </source>
</evidence>
<feature type="domain" description="Deacetylase sirtuin-type" evidence="5">
    <location>
        <begin position="5"/>
        <end position="259"/>
    </location>
</feature>
<protein>
    <recommendedName>
        <fullName evidence="1">protein acetyllysine N-acetyltransferase</fullName>
        <ecNumber evidence="1">2.3.1.286</ecNumber>
    </recommendedName>
</protein>
<dbReference type="Pfam" id="PF02146">
    <property type="entry name" value="SIR2"/>
    <property type="match status" value="1"/>
</dbReference>
<dbReference type="Proteomes" id="UP000614469">
    <property type="component" value="Unassembled WGS sequence"/>
</dbReference>
<organism evidence="6 7">
    <name type="scientific">Candidatus Desulfolinea nitratireducens</name>
    <dbReference type="NCBI Taxonomy" id="2841698"/>
    <lineage>
        <taxon>Bacteria</taxon>
        <taxon>Bacillati</taxon>
        <taxon>Chloroflexota</taxon>
        <taxon>Anaerolineae</taxon>
        <taxon>Anaerolineales</taxon>
        <taxon>Anaerolineales incertae sedis</taxon>
        <taxon>Candidatus Desulfolinea</taxon>
    </lineage>
</organism>
<dbReference type="InterPro" id="IPR029035">
    <property type="entry name" value="DHS-like_NAD/FAD-binding_dom"/>
</dbReference>
<name>A0A8J6TJ36_9CHLR</name>
<feature type="binding site" evidence="4">
    <location>
        <position position="163"/>
    </location>
    <ligand>
        <name>Zn(2+)</name>
        <dbReference type="ChEBI" id="CHEBI:29105"/>
    </ligand>
</feature>
<gene>
    <name evidence="6" type="ORF">H8E29_10030</name>
</gene>
<dbReference type="AlphaFoldDB" id="A0A8J6TJ36"/>
<evidence type="ECO:0000313" key="6">
    <source>
        <dbReference type="EMBL" id="MBC8335594.1"/>
    </source>
</evidence>
<dbReference type="GO" id="GO:0070403">
    <property type="term" value="F:NAD+ binding"/>
    <property type="evidence" value="ECO:0007669"/>
    <property type="project" value="InterPro"/>
</dbReference>
<keyword evidence="3" id="KW-0520">NAD</keyword>
<evidence type="ECO:0000259" key="5">
    <source>
        <dbReference type="PROSITE" id="PS50305"/>
    </source>
</evidence>
<feature type="binding site" evidence="4">
    <location>
        <position position="160"/>
    </location>
    <ligand>
        <name>Zn(2+)</name>
        <dbReference type="ChEBI" id="CHEBI:29105"/>
    </ligand>
</feature>
<dbReference type="InterPro" id="IPR026591">
    <property type="entry name" value="Sirtuin_cat_small_dom_sf"/>
</dbReference>
<keyword evidence="4" id="KW-0479">Metal-binding</keyword>
<dbReference type="InterPro" id="IPR050134">
    <property type="entry name" value="NAD-dep_sirtuin_deacylases"/>
</dbReference>
<dbReference type="Gene3D" id="3.40.50.1220">
    <property type="entry name" value="TPP-binding domain"/>
    <property type="match status" value="1"/>
</dbReference>
<keyword evidence="4" id="KW-0862">Zinc</keyword>
<feature type="binding site" evidence="4">
    <location>
        <position position="138"/>
    </location>
    <ligand>
        <name>Zn(2+)</name>
        <dbReference type="ChEBI" id="CHEBI:29105"/>
    </ligand>
</feature>
<dbReference type="EMBL" id="JACNJN010000115">
    <property type="protein sequence ID" value="MBC8335594.1"/>
    <property type="molecule type" value="Genomic_DNA"/>
</dbReference>
<dbReference type="PANTHER" id="PTHR11085:SF10">
    <property type="entry name" value="NAD-DEPENDENT PROTEIN DEACYLASE SIRTUIN-5, MITOCHONDRIAL-RELATED"/>
    <property type="match status" value="1"/>
</dbReference>
<dbReference type="GO" id="GO:0017136">
    <property type="term" value="F:histone deacetylase activity, NAD-dependent"/>
    <property type="evidence" value="ECO:0007669"/>
    <property type="project" value="TreeGrafter"/>
</dbReference>
<comment type="caution">
    <text evidence="6">The sequence shown here is derived from an EMBL/GenBank/DDBJ whole genome shotgun (WGS) entry which is preliminary data.</text>
</comment>
<accession>A0A8J6TJ36</accession>
<evidence type="ECO:0000256" key="1">
    <source>
        <dbReference type="ARBA" id="ARBA00012928"/>
    </source>
</evidence>
<dbReference type="PANTHER" id="PTHR11085">
    <property type="entry name" value="NAD-DEPENDENT PROTEIN DEACYLASE SIRTUIN-5, MITOCHONDRIAL-RELATED"/>
    <property type="match status" value="1"/>
</dbReference>
<dbReference type="SUPFAM" id="SSF52467">
    <property type="entry name" value="DHS-like NAD/FAD-binding domain"/>
    <property type="match status" value="1"/>
</dbReference>
<dbReference type="PROSITE" id="PS50305">
    <property type="entry name" value="SIRTUIN"/>
    <property type="match status" value="1"/>
</dbReference>
<evidence type="ECO:0000256" key="3">
    <source>
        <dbReference type="ARBA" id="ARBA00023027"/>
    </source>
</evidence>
<reference evidence="6 7" key="1">
    <citation type="submission" date="2020-08" db="EMBL/GenBank/DDBJ databases">
        <title>Bridging the membrane lipid divide: bacteria of the FCB group superphylum have the potential to synthesize archaeal ether lipids.</title>
        <authorList>
            <person name="Villanueva L."/>
            <person name="Von Meijenfeldt F.A.B."/>
            <person name="Westbye A.B."/>
            <person name="Yadav S."/>
            <person name="Hopmans E.C."/>
            <person name="Dutilh B.E."/>
            <person name="Sinninghe Damste J.S."/>
        </authorList>
    </citation>
    <scope>NUCLEOTIDE SEQUENCE [LARGE SCALE GENOMIC DNA]</scope>
    <source>
        <strain evidence="6">NIOZ-UU36</strain>
    </source>
</reference>
<sequence>MQGIASQVNKKIEFAGELYRQAKHPIALTGAGISTPSGIPDFRSEGTGLWAKNEAMDAASLSVFRYDPSRFYNWFRPLANQIIRAVPNAAHIALADLENSGYLDAIITQNIDILHQKAGSKNLIEMHGSLRTLSCTQCYQQIEAAPYLKPFVEEGTIPHCPSCDAILKPDVILFGEQLPQKAWLKAQNAARNCDLILVIGSSLEVLPVAGLPMQTLDRGGHLIIINQTPTYLDVRADIVFSQDVAELLPELTNRVLNHG</sequence>
<dbReference type="EC" id="2.3.1.286" evidence="1"/>
<feature type="active site" description="Proton acceptor" evidence="4">
    <location>
        <position position="127"/>
    </location>
</feature>
<evidence type="ECO:0000256" key="4">
    <source>
        <dbReference type="PROSITE-ProRule" id="PRU00236"/>
    </source>
</evidence>
<dbReference type="NCBIfam" id="NF001753">
    <property type="entry name" value="PRK00481.1-3"/>
    <property type="match status" value="1"/>
</dbReference>
<dbReference type="InterPro" id="IPR003000">
    <property type="entry name" value="Sirtuin"/>
</dbReference>
<evidence type="ECO:0000256" key="2">
    <source>
        <dbReference type="ARBA" id="ARBA00022679"/>
    </source>
</evidence>